<evidence type="ECO:0000313" key="2">
    <source>
        <dbReference type="Proteomes" id="UP000247978"/>
    </source>
</evidence>
<organism evidence="1 2">
    <name type="scientific">Pseudogracilibacillus auburnensis</name>
    <dbReference type="NCBI Taxonomy" id="1494959"/>
    <lineage>
        <taxon>Bacteria</taxon>
        <taxon>Bacillati</taxon>
        <taxon>Bacillota</taxon>
        <taxon>Bacilli</taxon>
        <taxon>Bacillales</taxon>
        <taxon>Bacillaceae</taxon>
        <taxon>Pseudogracilibacillus</taxon>
    </lineage>
</organism>
<proteinExistence type="predicted"/>
<protein>
    <submittedName>
        <fullName evidence="1">Uncharacterized protein</fullName>
    </submittedName>
</protein>
<dbReference type="EMBL" id="QJJQ01000006">
    <property type="protein sequence ID" value="PXW86948.1"/>
    <property type="molecule type" value="Genomic_DNA"/>
</dbReference>
<accession>A0A2V3W1H2</accession>
<keyword evidence="2" id="KW-1185">Reference proteome</keyword>
<dbReference type="AlphaFoldDB" id="A0A2V3W1H2"/>
<evidence type="ECO:0000313" key="1">
    <source>
        <dbReference type="EMBL" id="PXW86948.1"/>
    </source>
</evidence>
<name>A0A2V3W1H2_9BACI</name>
<gene>
    <name evidence="1" type="ORF">DFR56_10614</name>
</gene>
<reference evidence="1 2" key="1">
    <citation type="submission" date="2018-05" db="EMBL/GenBank/DDBJ databases">
        <title>Genomic Encyclopedia of Type Strains, Phase IV (KMG-IV): sequencing the most valuable type-strain genomes for metagenomic binning, comparative biology and taxonomic classification.</title>
        <authorList>
            <person name="Goeker M."/>
        </authorList>
    </citation>
    <scope>NUCLEOTIDE SEQUENCE [LARGE SCALE GENOMIC DNA]</scope>
    <source>
        <strain evidence="1 2">DSM 28556</strain>
    </source>
</reference>
<comment type="caution">
    <text evidence="1">The sequence shown here is derived from an EMBL/GenBank/DDBJ whole genome shotgun (WGS) entry which is preliminary data.</text>
</comment>
<sequence length="65" mass="7433">MIQSKDEQCMNLAEEIYVDFWSANSGHVLGLGPRLLVPLRSIWDCAKCSSHRKEFALRSSHWGDL</sequence>
<dbReference type="Proteomes" id="UP000247978">
    <property type="component" value="Unassembled WGS sequence"/>
</dbReference>